<dbReference type="Proteomes" id="UP000228626">
    <property type="component" value="Unassembled WGS sequence"/>
</dbReference>
<gene>
    <name evidence="3" type="ORF">COT99_03545</name>
</gene>
<organism evidence="3 4">
    <name type="scientific">Candidatus Falkowbacteria bacterium CG10_big_fil_rev_8_21_14_0_10_43_10</name>
    <dbReference type="NCBI Taxonomy" id="1974567"/>
    <lineage>
        <taxon>Bacteria</taxon>
        <taxon>Candidatus Falkowiibacteriota</taxon>
    </lineage>
</organism>
<keyword evidence="1" id="KW-1133">Transmembrane helix</keyword>
<feature type="transmembrane region" description="Helical" evidence="1">
    <location>
        <begin position="68"/>
        <end position="86"/>
    </location>
</feature>
<keyword evidence="1" id="KW-0472">Membrane</keyword>
<evidence type="ECO:0000259" key="2">
    <source>
        <dbReference type="Pfam" id="PF09992"/>
    </source>
</evidence>
<feature type="domain" description="Phosphodiester glycosidase" evidence="2">
    <location>
        <begin position="366"/>
        <end position="496"/>
    </location>
</feature>
<dbReference type="EMBL" id="PFAR01000042">
    <property type="protein sequence ID" value="PIR92939.1"/>
    <property type="molecule type" value="Genomic_DNA"/>
</dbReference>
<reference evidence="4" key="1">
    <citation type="submission" date="2017-09" db="EMBL/GenBank/DDBJ databases">
        <title>Depth-based differentiation of microbial function through sediment-hosted aquifers and enrichment of novel symbionts in the deep terrestrial subsurface.</title>
        <authorList>
            <person name="Probst A.J."/>
            <person name="Ladd B."/>
            <person name="Jarett J.K."/>
            <person name="Geller-Mcgrath D.E."/>
            <person name="Sieber C.M.K."/>
            <person name="Emerson J.B."/>
            <person name="Anantharaman K."/>
            <person name="Thomas B.C."/>
            <person name="Malmstrom R."/>
            <person name="Stieglmeier M."/>
            <person name="Klingl A."/>
            <person name="Woyke T."/>
            <person name="Ryan C.M."/>
            <person name="Banfield J.F."/>
        </authorList>
    </citation>
    <scope>NUCLEOTIDE SEQUENCE [LARGE SCALE GENOMIC DNA]</scope>
</reference>
<proteinExistence type="predicted"/>
<keyword evidence="1" id="KW-0812">Transmembrane</keyword>
<protein>
    <recommendedName>
        <fullName evidence="2">Phosphodiester glycosidase domain-containing protein</fullName>
    </recommendedName>
</protein>
<comment type="caution">
    <text evidence="3">The sequence shown here is derived from an EMBL/GenBank/DDBJ whole genome shotgun (WGS) entry which is preliminary data.</text>
</comment>
<name>A0A2H0V3D7_9BACT</name>
<feature type="transmembrane region" description="Helical" evidence="1">
    <location>
        <begin position="20"/>
        <end position="47"/>
    </location>
</feature>
<dbReference type="AlphaFoldDB" id="A0A2H0V3D7"/>
<dbReference type="Pfam" id="PF09992">
    <property type="entry name" value="NAGPA"/>
    <property type="match status" value="1"/>
</dbReference>
<sequence length="500" mass="56689">MKISKFLQGVYYGVYEKYVHFIVAFLLFYIFLIFSTWLWAAFLTLCISIVKELYDKFWRKMKFDLGDLLVDIIAIAAAIAAFFLLFPQAAAQAGAAANRLSGKILLDVERNGEAWYVYPENKKRYYLGRPGDAFKVMRELGLGITNVNLAKIPAGEGQPQVAGVKIDTEIDLKPVSAEDKINIALVNRLSGRIVVQAEEKGEAWYINPTDQKRYYLGRPEDAFAVMREKGLGITKKDLALINKNILDESIDKYSSYKYITITTAKGEEFKVDIITIDLNDPNLEIITDTADDEDCDNNCGTKTLADFVEDNNGFAGINGTYFCPPDYSSCTGKINSYFYPVYNSRLKKFINADNFKYPTTGPLLVFDTNNNFYYFKDTHKAFISEENFKKKYNVEIQAAFGNKPRIIEEGLNLLIDWEVDQKQRETKAARNAFAVKENFVYLIIAYDATVPDLADILKALEVDYAINLDGGASRALYYNGVYKEGPTRNIPNAIVFKKKK</sequence>
<accession>A0A2H0V3D7</accession>
<evidence type="ECO:0000313" key="3">
    <source>
        <dbReference type="EMBL" id="PIR92939.1"/>
    </source>
</evidence>
<evidence type="ECO:0000313" key="4">
    <source>
        <dbReference type="Proteomes" id="UP000228626"/>
    </source>
</evidence>
<evidence type="ECO:0000256" key="1">
    <source>
        <dbReference type="SAM" id="Phobius"/>
    </source>
</evidence>
<dbReference type="InterPro" id="IPR018711">
    <property type="entry name" value="NAGPA"/>
</dbReference>